<dbReference type="EMBL" id="JAGGMB010000006">
    <property type="protein sequence ID" value="MBP2078006.1"/>
    <property type="molecule type" value="Genomic_DNA"/>
</dbReference>
<accession>A0A9X0YTY1</accession>
<protein>
    <submittedName>
        <fullName evidence="2">Uncharacterized protein</fullName>
    </submittedName>
</protein>
<feature type="region of interest" description="Disordered" evidence="1">
    <location>
        <begin position="61"/>
        <end position="84"/>
    </location>
</feature>
<evidence type="ECO:0000256" key="1">
    <source>
        <dbReference type="SAM" id="MobiDB-lite"/>
    </source>
</evidence>
<dbReference type="RefSeq" id="WP_149473763.1">
    <property type="nucleotide sequence ID" value="NZ_JAGGMB010000006.1"/>
</dbReference>
<comment type="caution">
    <text evidence="2">The sequence shown here is derived from an EMBL/GenBank/DDBJ whole genome shotgun (WGS) entry which is preliminary data.</text>
</comment>
<evidence type="ECO:0000313" key="3">
    <source>
        <dbReference type="Proteomes" id="UP001138793"/>
    </source>
</evidence>
<name>A0A9X0YTY1_9BACI</name>
<organism evidence="2 3">
    <name type="scientific">Oceanobacillus polygoni</name>
    <dbReference type="NCBI Taxonomy" id="1235259"/>
    <lineage>
        <taxon>Bacteria</taxon>
        <taxon>Bacillati</taxon>
        <taxon>Bacillota</taxon>
        <taxon>Bacilli</taxon>
        <taxon>Bacillales</taxon>
        <taxon>Bacillaceae</taxon>
        <taxon>Oceanobacillus</taxon>
    </lineage>
</organism>
<dbReference type="AlphaFoldDB" id="A0A9X0YTY1"/>
<dbReference type="Proteomes" id="UP001138793">
    <property type="component" value="Unassembled WGS sequence"/>
</dbReference>
<gene>
    <name evidence="2" type="ORF">J2Z64_002261</name>
</gene>
<evidence type="ECO:0000313" key="2">
    <source>
        <dbReference type="EMBL" id="MBP2078006.1"/>
    </source>
</evidence>
<proteinExistence type="predicted"/>
<reference evidence="2" key="1">
    <citation type="submission" date="2021-03" db="EMBL/GenBank/DDBJ databases">
        <title>Genomic Encyclopedia of Type Strains, Phase IV (KMG-IV): sequencing the most valuable type-strain genomes for metagenomic binning, comparative biology and taxonomic classification.</title>
        <authorList>
            <person name="Goeker M."/>
        </authorList>
    </citation>
    <scope>NUCLEOTIDE SEQUENCE</scope>
    <source>
        <strain evidence="2">DSM 107338</strain>
    </source>
</reference>
<sequence length="125" mass="14352">MNHKIKELLEHSVIKMLEEDLENSPSVISSVDGKTIVTMKQNSTVSLLLYLHLINMDSMQTNSKETGNMGDNAYEPKSVSETMPEVGIKDINNEETEEVLQIIHDLQQKNNNFHQEIREYFTDKT</sequence>
<dbReference type="OrthoDB" id="9921058at2"/>
<keyword evidence="3" id="KW-1185">Reference proteome</keyword>